<evidence type="ECO:0000256" key="8">
    <source>
        <dbReference type="ARBA" id="ARBA00022989"/>
    </source>
</evidence>
<dbReference type="GO" id="GO:0006099">
    <property type="term" value="P:tricarboxylic acid cycle"/>
    <property type="evidence" value="ECO:0007669"/>
    <property type="project" value="InterPro"/>
</dbReference>
<dbReference type="EMBL" id="CP076448">
    <property type="protein sequence ID" value="QXM26163.1"/>
    <property type="molecule type" value="Genomic_DNA"/>
</dbReference>
<keyword evidence="9" id="KW-0408">Iron</keyword>
<comment type="similarity">
    <text evidence="3">Belongs to the cytochrome b560 family.</text>
</comment>
<name>A0A975U661_9PROT</name>
<evidence type="ECO:0000256" key="1">
    <source>
        <dbReference type="ARBA" id="ARBA00001971"/>
    </source>
</evidence>
<evidence type="ECO:0000256" key="10">
    <source>
        <dbReference type="ARBA" id="ARBA00023136"/>
    </source>
</evidence>
<evidence type="ECO:0000256" key="3">
    <source>
        <dbReference type="ARBA" id="ARBA00007244"/>
    </source>
</evidence>
<keyword evidence="8 12" id="KW-1133">Transmembrane helix</keyword>
<evidence type="ECO:0000256" key="5">
    <source>
        <dbReference type="ARBA" id="ARBA00022617"/>
    </source>
</evidence>
<dbReference type="PANTHER" id="PTHR41910">
    <property type="entry name" value="SUCCINATE DEHYDROGENASE 2 MEMBRANE SUBUNIT SDHC"/>
    <property type="match status" value="1"/>
</dbReference>
<dbReference type="GO" id="GO:0016020">
    <property type="term" value="C:membrane"/>
    <property type="evidence" value="ECO:0007669"/>
    <property type="project" value="UniProtKB-SubCell"/>
</dbReference>
<organism evidence="13 14">
    <name type="scientific">Elioraea tepida</name>
    <dbReference type="NCBI Taxonomy" id="2843330"/>
    <lineage>
        <taxon>Bacteria</taxon>
        <taxon>Pseudomonadati</taxon>
        <taxon>Pseudomonadota</taxon>
        <taxon>Alphaproteobacteria</taxon>
        <taxon>Acetobacterales</taxon>
        <taxon>Elioraeaceae</taxon>
        <taxon>Elioraea</taxon>
    </lineage>
</organism>
<gene>
    <name evidence="13" type="primary">sdhC</name>
    <name evidence="13" type="ORF">KO353_01295</name>
</gene>
<dbReference type="InterPro" id="IPR039023">
    <property type="entry name" value="SdhC_prok"/>
</dbReference>
<dbReference type="GO" id="GO:0009055">
    <property type="term" value="F:electron transfer activity"/>
    <property type="evidence" value="ECO:0007669"/>
    <property type="project" value="InterPro"/>
</dbReference>
<evidence type="ECO:0000256" key="4">
    <source>
        <dbReference type="ARBA" id="ARBA00020076"/>
    </source>
</evidence>
<keyword evidence="14" id="KW-1185">Reference proteome</keyword>
<proteinExistence type="inferred from homology"/>
<feature type="transmembrane region" description="Helical" evidence="12">
    <location>
        <begin position="92"/>
        <end position="112"/>
    </location>
</feature>
<evidence type="ECO:0000313" key="14">
    <source>
        <dbReference type="Proteomes" id="UP000694001"/>
    </source>
</evidence>
<keyword evidence="7" id="KW-0479">Metal-binding</keyword>
<comment type="cofactor">
    <cofactor evidence="1">
        <name>heme</name>
        <dbReference type="ChEBI" id="CHEBI:30413"/>
    </cofactor>
</comment>
<comment type="subunit">
    <text evidence="11">Part of an enzyme complex containing four subunits: a flavoprotein, an iron-sulfur protein, plus two membrane-anchoring proteins, SdhC and SdhD. The complex can form homotrimers.</text>
</comment>
<evidence type="ECO:0000256" key="7">
    <source>
        <dbReference type="ARBA" id="ARBA00022723"/>
    </source>
</evidence>
<reference evidence="13" key="1">
    <citation type="submission" date="2021-06" db="EMBL/GenBank/DDBJ databases">
        <title>Elioraea tepida, sp. nov., a moderately thermophilic aerobic anoxygenic phototrophic bacterium isolated from an alkaline siliceous hot spring mat community in Yellowstone National Park, WY, USA.</title>
        <authorList>
            <person name="Saini M.K."/>
            <person name="Yoshida S."/>
            <person name="Sebastian A."/>
            <person name="Hirose S."/>
            <person name="Hara E."/>
            <person name="Tamaki H."/>
            <person name="Soulier N.T."/>
            <person name="Albert I."/>
            <person name="Hanada S."/>
            <person name="Bryant D.A."/>
            <person name="Tank M."/>
        </authorList>
    </citation>
    <scope>NUCLEOTIDE SEQUENCE</scope>
    <source>
        <strain evidence="13">MS-P2</strain>
    </source>
</reference>
<dbReference type="KEGG" id="elio:KO353_01295"/>
<evidence type="ECO:0000313" key="13">
    <source>
        <dbReference type="EMBL" id="QXM26163.1"/>
    </source>
</evidence>
<dbReference type="NCBIfam" id="TIGR02970">
    <property type="entry name" value="succ_dehyd_cytB"/>
    <property type="match status" value="1"/>
</dbReference>
<accession>A0A975U661</accession>
<dbReference type="InterPro" id="IPR000701">
    <property type="entry name" value="SuccDH_FuR_B_TM-su"/>
</dbReference>
<evidence type="ECO:0000256" key="12">
    <source>
        <dbReference type="SAM" id="Phobius"/>
    </source>
</evidence>
<dbReference type="InterPro" id="IPR014314">
    <property type="entry name" value="Succ_DH_cytb556"/>
</dbReference>
<keyword evidence="6 12" id="KW-0812">Transmembrane</keyword>
<evidence type="ECO:0000256" key="6">
    <source>
        <dbReference type="ARBA" id="ARBA00022692"/>
    </source>
</evidence>
<dbReference type="Pfam" id="PF01127">
    <property type="entry name" value="Sdh_cyt"/>
    <property type="match status" value="1"/>
</dbReference>
<dbReference type="PANTHER" id="PTHR41910:SF1">
    <property type="entry name" value="SUCCINATE DEHYDROGENASE HYDROPHOBIC MEMBRANE ANCHOR SUBUNIT"/>
    <property type="match status" value="1"/>
</dbReference>
<dbReference type="AlphaFoldDB" id="A0A975U661"/>
<sequence length="114" mass="12204">MRAHRNHPGWWAALLHRLSGLALAVFLPLHFLALGTALEGADALDRFLDLTASPLVKLAETGLVLALALHLALGLRVLHLEFLPRPESRTRTVVAACFGIGVAVALLFALNLSA</sequence>
<keyword evidence="10 12" id="KW-0472">Membrane</keyword>
<dbReference type="GO" id="GO:0046872">
    <property type="term" value="F:metal ion binding"/>
    <property type="evidence" value="ECO:0007669"/>
    <property type="project" value="UniProtKB-KW"/>
</dbReference>
<feature type="transmembrane region" description="Helical" evidence="12">
    <location>
        <begin position="61"/>
        <end position="80"/>
    </location>
</feature>
<evidence type="ECO:0000256" key="2">
    <source>
        <dbReference type="ARBA" id="ARBA00004370"/>
    </source>
</evidence>
<comment type="subcellular location">
    <subcellularLocation>
        <location evidence="2">Membrane</location>
    </subcellularLocation>
</comment>
<dbReference type="Proteomes" id="UP000694001">
    <property type="component" value="Chromosome"/>
</dbReference>
<evidence type="ECO:0000256" key="11">
    <source>
        <dbReference type="ARBA" id="ARBA00025912"/>
    </source>
</evidence>
<keyword evidence="5" id="KW-0349">Heme</keyword>
<protein>
    <recommendedName>
        <fullName evidence="4">Succinate dehydrogenase cytochrome b556 subunit</fullName>
    </recommendedName>
</protein>
<evidence type="ECO:0000256" key="9">
    <source>
        <dbReference type="ARBA" id="ARBA00023004"/>
    </source>
</evidence>
<dbReference type="PIRSF" id="PIRSF000178">
    <property type="entry name" value="SDH_cyt_b560"/>
    <property type="match status" value="1"/>
</dbReference>